<evidence type="ECO:0000313" key="11">
    <source>
        <dbReference type="EMBL" id="PCD44373.1"/>
    </source>
</evidence>
<evidence type="ECO:0000256" key="2">
    <source>
        <dbReference type="ARBA" id="ARBA00022574"/>
    </source>
</evidence>
<dbReference type="FunFam" id="2.130.10.10:FF:000092">
    <property type="entry name" value="notchless protein homolog"/>
    <property type="match status" value="1"/>
</dbReference>
<dbReference type="InterPro" id="IPR036322">
    <property type="entry name" value="WD40_repeat_dom_sf"/>
</dbReference>
<dbReference type="EMBL" id="MABQ02000002">
    <property type="protein sequence ID" value="PCD44373.1"/>
    <property type="molecule type" value="Genomic_DNA"/>
</dbReference>
<evidence type="ECO:0000313" key="12">
    <source>
        <dbReference type="Proteomes" id="UP000219602"/>
    </source>
</evidence>
<evidence type="ECO:0000256" key="8">
    <source>
        <dbReference type="ARBA" id="ARBA00080836"/>
    </source>
</evidence>
<sequence length="720" mass="79834">MFGILETVQVPHSGIYNSYEDLFKQLSDGMEKEGYKIVKARSHRGKVGGADVPGNDIVRCDLVCDRGGRPYRCMATKHKTTTKKTDCPWKAKAVHRKTMGGWVLTITCDQHNHEPGTPEPPTPEAASEDETNMMDDLEGEHSLDPAATPLLTPWQDEGPQPDQETQAAIQVAGVSNAVLRLTGETFHQFKSEYRKMSHPDRVAQLSHLQLRVAAIYAKREELERSQIQQDVTAIASGPAGSFKARFLDGDGKQMADVIEVPLADASEKNLSLLLNTLLAREKEEFLPYRFRIHIPDTDIIVDQYPTDLLQLLRNHGIENPFETTVTLSAEPQAVFKVQPVTRMSHKIPGHGEAILAAQFSPKNSNRLATGSGDKTARIWDTDTGTPKYTLSGHGGWVLAVAWSPDGARLATGSMDKSVRLWDPETGKAVGNPWTGHSKWVTNIVWEPYHLWRDGTPRLASASKDATVRIWVVNTGKTEHVLSGHKSSVSCVRWGGEGLVYSASHDKTVRVWNAEKGTLVHTLSSHVHWVNHLALSTDFVLRTGFYDHTPVPDTEEGKRSKAKERFEKAAKFQGRIAERLVTASDDFTMYLWDPAQSTKPVARMLGHQKQVNHVTFSPDGSLIASAGWDNHTKLWSARDGKFINTLRGHVAPVYQCAFSADSRLLVTASKDTTLKVWSMASHKLAVDLPGHQDEVYAVDWAPDGKRVGSGGKDKAVRLWRN</sequence>
<accession>A0A2H3I1D1</accession>
<evidence type="ECO:0000256" key="6">
    <source>
        <dbReference type="ARBA" id="ARBA00068030"/>
    </source>
</evidence>
<feature type="compositionally biased region" description="Acidic residues" evidence="10">
    <location>
        <begin position="126"/>
        <end position="138"/>
    </location>
</feature>
<dbReference type="Gene3D" id="2.130.10.10">
    <property type="entry name" value="YVTN repeat-like/Quinoprotein amine dehydrogenase"/>
    <property type="match status" value="1"/>
</dbReference>
<evidence type="ECO:0000256" key="10">
    <source>
        <dbReference type="SAM" id="MobiDB-lite"/>
    </source>
</evidence>
<gene>
    <name evidence="11" type="ORF">AU210_003451</name>
</gene>
<evidence type="ECO:0000256" key="7">
    <source>
        <dbReference type="ARBA" id="ARBA00077034"/>
    </source>
</evidence>
<feature type="repeat" description="WD" evidence="9">
    <location>
        <begin position="481"/>
        <end position="521"/>
    </location>
</feature>
<reference evidence="11 12" key="1">
    <citation type="journal article" date="2016" name="Environ. Microbiol.">
        <title>Effector profiles distinguish formae speciales of Fusarium oxysporum.</title>
        <authorList>
            <person name="van Dam P."/>
            <person name="Fokkens L."/>
            <person name="Schmidt S.M."/>
            <person name="Linmans J.H."/>
            <person name="Kistler H.C."/>
            <person name="Ma L.J."/>
            <person name="Rep M."/>
        </authorList>
    </citation>
    <scope>NUCLEOTIDE SEQUENCE [LARGE SCALE GENOMIC DNA]</scope>
    <source>
        <strain evidence="11 12">Forc016</strain>
    </source>
</reference>
<dbReference type="InterPro" id="IPR001680">
    <property type="entry name" value="WD40_rpt"/>
</dbReference>
<evidence type="ECO:0000256" key="1">
    <source>
        <dbReference type="ARBA" id="ARBA00004604"/>
    </source>
</evidence>
<dbReference type="GO" id="GO:0005730">
    <property type="term" value="C:nucleolus"/>
    <property type="evidence" value="ECO:0007669"/>
    <property type="project" value="UniProtKB-SubCell"/>
</dbReference>
<dbReference type="STRING" id="327505.A0A2H3I1D1"/>
<comment type="similarity">
    <text evidence="5">Belongs to the NLE1/RSA4 family.</text>
</comment>
<dbReference type="PRINTS" id="PR00320">
    <property type="entry name" value="GPROTEINBRPT"/>
</dbReference>
<dbReference type="CDD" id="cd00200">
    <property type="entry name" value="WD40"/>
    <property type="match status" value="1"/>
</dbReference>
<proteinExistence type="inferred from homology"/>
<dbReference type="InterPro" id="IPR020472">
    <property type="entry name" value="WD40_PAC1"/>
</dbReference>
<comment type="subcellular location">
    <subcellularLocation>
        <location evidence="1">Nucleus</location>
        <location evidence="1">Nucleolus</location>
    </subcellularLocation>
</comment>
<dbReference type="Proteomes" id="UP000219602">
    <property type="component" value="Chromosome 2"/>
</dbReference>
<dbReference type="InterPro" id="IPR019775">
    <property type="entry name" value="WD40_repeat_CS"/>
</dbReference>
<dbReference type="PROSITE" id="PS00678">
    <property type="entry name" value="WD_REPEATS_1"/>
    <property type="match status" value="2"/>
</dbReference>
<dbReference type="PROSITE" id="PS50294">
    <property type="entry name" value="WD_REPEATS_REGION"/>
    <property type="match status" value="6"/>
</dbReference>
<comment type="caution">
    <text evidence="11">The sequence shown here is derived from an EMBL/GenBank/DDBJ whole genome shotgun (WGS) entry which is preliminary data.</text>
</comment>
<feature type="repeat" description="WD" evidence="9">
    <location>
        <begin position="645"/>
        <end position="686"/>
    </location>
</feature>
<dbReference type="SMART" id="SM00320">
    <property type="entry name" value="WD40"/>
    <property type="match status" value="8"/>
</dbReference>
<evidence type="ECO:0000256" key="9">
    <source>
        <dbReference type="PROSITE-ProRule" id="PRU00221"/>
    </source>
</evidence>
<dbReference type="SUPFAM" id="SSF50978">
    <property type="entry name" value="WD40 repeat-like"/>
    <property type="match status" value="1"/>
</dbReference>
<keyword evidence="4" id="KW-0539">Nucleus</keyword>
<evidence type="ECO:0000256" key="3">
    <source>
        <dbReference type="ARBA" id="ARBA00022737"/>
    </source>
</evidence>
<feature type="repeat" description="WD" evidence="9">
    <location>
        <begin position="433"/>
        <end position="480"/>
    </location>
</feature>
<dbReference type="Pfam" id="PF00400">
    <property type="entry name" value="WD40"/>
    <property type="match status" value="7"/>
</dbReference>
<dbReference type="PANTHER" id="PTHR19848">
    <property type="entry name" value="WD40 REPEAT PROTEIN"/>
    <property type="match status" value="1"/>
</dbReference>
<feature type="repeat" description="WD" evidence="9">
    <location>
        <begin position="347"/>
        <end position="389"/>
    </location>
</feature>
<reference evidence="11 12" key="2">
    <citation type="journal article" date="2017" name="Sci. Rep.">
        <title>A mobile pathogenicity chromosome in Fusarium oxysporum for infection of multiple cucurbit species.</title>
        <authorList>
            <person name="van Dam P."/>
            <person name="Fokkens L."/>
            <person name="Ayukawa Y."/>
            <person name="van der Gragt M."/>
            <person name="Ter Horst A."/>
            <person name="Brankovics B."/>
            <person name="Houterman P.M."/>
            <person name="Arie T."/>
            <person name="Rep M."/>
        </authorList>
    </citation>
    <scope>NUCLEOTIDE SEQUENCE [LARGE SCALE GENOMIC DNA]</scope>
    <source>
        <strain evidence="11 12">Forc016</strain>
    </source>
</reference>
<dbReference type="AlphaFoldDB" id="A0A2H3I1D1"/>
<name>A0A2H3I1D1_FUSOX</name>
<feature type="repeat" description="WD" evidence="9">
    <location>
        <begin position="390"/>
        <end position="431"/>
    </location>
</feature>
<feature type="region of interest" description="Disordered" evidence="10">
    <location>
        <begin position="109"/>
        <end position="165"/>
    </location>
</feature>
<dbReference type="PROSITE" id="PS50082">
    <property type="entry name" value="WD_REPEATS_2"/>
    <property type="match status" value="7"/>
</dbReference>
<dbReference type="PANTHER" id="PTHR19848:SF0">
    <property type="entry name" value="NOTCHLESS PROTEIN HOMOLOG 1"/>
    <property type="match status" value="1"/>
</dbReference>
<keyword evidence="2 9" id="KW-0853">WD repeat</keyword>
<evidence type="ECO:0000256" key="4">
    <source>
        <dbReference type="ARBA" id="ARBA00023242"/>
    </source>
</evidence>
<dbReference type="GO" id="GO:0000027">
    <property type="term" value="P:ribosomal large subunit assembly"/>
    <property type="evidence" value="ECO:0007669"/>
    <property type="project" value="TreeGrafter"/>
</dbReference>
<organism evidence="11 12">
    <name type="scientific">Fusarium oxysporum f. sp. radicis-cucumerinum</name>
    <dbReference type="NCBI Taxonomy" id="327505"/>
    <lineage>
        <taxon>Eukaryota</taxon>
        <taxon>Fungi</taxon>
        <taxon>Dikarya</taxon>
        <taxon>Ascomycota</taxon>
        <taxon>Pezizomycotina</taxon>
        <taxon>Sordariomycetes</taxon>
        <taxon>Hypocreomycetidae</taxon>
        <taxon>Hypocreales</taxon>
        <taxon>Nectriaceae</taxon>
        <taxon>Fusarium</taxon>
        <taxon>Fusarium oxysporum species complex</taxon>
    </lineage>
</organism>
<protein>
    <recommendedName>
        <fullName evidence="6">Ribosome assembly protein 4</fullName>
    </recommendedName>
    <alternativeName>
        <fullName evidence="8">Notchless protein homolog 1</fullName>
    </alternativeName>
    <alternativeName>
        <fullName evidence="7">Ribosome biogenesis factor RSA4</fullName>
    </alternativeName>
</protein>
<feature type="repeat" description="WD" evidence="9">
    <location>
        <begin position="687"/>
        <end position="720"/>
    </location>
</feature>
<evidence type="ECO:0000256" key="5">
    <source>
        <dbReference type="ARBA" id="ARBA00061016"/>
    </source>
</evidence>
<feature type="repeat" description="WD" evidence="9">
    <location>
        <begin position="603"/>
        <end position="644"/>
    </location>
</feature>
<dbReference type="InterPro" id="IPR015943">
    <property type="entry name" value="WD40/YVTN_repeat-like_dom_sf"/>
</dbReference>
<keyword evidence="3" id="KW-0677">Repeat</keyword>